<dbReference type="PANTHER" id="PTHR43320:SF3">
    <property type="entry name" value="CARBOHYDRATE KINASE PFKB DOMAIN-CONTAINING PROTEIN"/>
    <property type="match status" value="1"/>
</dbReference>
<dbReference type="GO" id="GO:0016301">
    <property type="term" value="F:kinase activity"/>
    <property type="evidence" value="ECO:0007669"/>
    <property type="project" value="UniProtKB-KW"/>
</dbReference>
<evidence type="ECO:0000256" key="3">
    <source>
        <dbReference type="ARBA" id="ARBA00022777"/>
    </source>
</evidence>
<dbReference type="Gene3D" id="3.40.1190.20">
    <property type="match status" value="1"/>
</dbReference>
<feature type="domain" description="Carbohydrate kinase PfkB" evidence="4">
    <location>
        <begin position="67"/>
        <end position="330"/>
    </location>
</feature>
<gene>
    <name evidence="5" type="ORF">E1283_25775</name>
</gene>
<organism evidence="5 6">
    <name type="scientific">Streptomyces hainanensis</name>
    <dbReference type="NCBI Taxonomy" id="402648"/>
    <lineage>
        <taxon>Bacteria</taxon>
        <taxon>Bacillati</taxon>
        <taxon>Actinomycetota</taxon>
        <taxon>Actinomycetes</taxon>
        <taxon>Kitasatosporales</taxon>
        <taxon>Streptomycetaceae</taxon>
        <taxon>Streptomyces</taxon>
    </lineage>
</organism>
<dbReference type="EMBL" id="SMKI01000333">
    <property type="protein sequence ID" value="TDC69597.1"/>
    <property type="molecule type" value="Genomic_DNA"/>
</dbReference>
<dbReference type="SUPFAM" id="SSF53613">
    <property type="entry name" value="Ribokinase-like"/>
    <property type="match status" value="1"/>
</dbReference>
<name>A0A4R4SZ62_9ACTN</name>
<dbReference type="InterPro" id="IPR011611">
    <property type="entry name" value="PfkB_dom"/>
</dbReference>
<evidence type="ECO:0000313" key="5">
    <source>
        <dbReference type="EMBL" id="TDC69597.1"/>
    </source>
</evidence>
<keyword evidence="3 5" id="KW-0418">Kinase</keyword>
<keyword evidence="6" id="KW-1185">Reference proteome</keyword>
<keyword evidence="2" id="KW-0808">Transferase</keyword>
<evidence type="ECO:0000259" key="4">
    <source>
        <dbReference type="Pfam" id="PF00294"/>
    </source>
</evidence>
<comment type="caution">
    <text evidence="5">The sequence shown here is derived from an EMBL/GenBank/DDBJ whole genome shotgun (WGS) entry which is preliminary data.</text>
</comment>
<dbReference type="Pfam" id="PF00294">
    <property type="entry name" value="PfkB"/>
    <property type="match status" value="1"/>
</dbReference>
<dbReference type="Proteomes" id="UP000295345">
    <property type="component" value="Unassembled WGS sequence"/>
</dbReference>
<evidence type="ECO:0000256" key="2">
    <source>
        <dbReference type="ARBA" id="ARBA00022679"/>
    </source>
</evidence>
<dbReference type="AlphaFoldDB" id="A0A4R4SZ62"/>
<dbReference type="InterPro" id="IPR029056">
    <property type="entry name" value="Ribokinase-like"/>
</dbReference>
<proteinExistence type="inferred from homology"/>
<dbReference type="CDD" id="cd01942">
    <property type="entry name" value="ribokinase_group_A"/>
    <property type="match status" value="1"/>
</dbReference>
<accession>A0A4R4SZ62</accession>
<dbReference type="OrthoDB" id="9779730at2"/>
<evidence type="ECO:0000256" key="1">
    <source>
        <dbReference type="ARBA" id="ARBA00010688"/>
    </source>
</evidence>
<comment type="similarity">
    <text evidence="1">Belongs to the carbohydrate kinase PfkB family.</text>
</comment>
<sequence length="359" mass="38895">MPVGRTLTVRGSRADNLVLPSTPLPFDDTPGSDPIVRIAVSGSIANDHLMTFPGRFADQLVGDQLHTVSLSFLVDSLEVRRGGVAANICYGMGQLGASPILVGSAGADFDEYRDWLDRHGVDTSAVRISEILHTARFVCTTDADHNQIGSFYTGAMSEARLIELKSVADRAGGLDLVHIGADDPEAMMRHTEECRVRGIPFAADYSQQLARMEGEEIRALTDGATYLFHNEYEKALIETKTDWSAKEILERVGTRVTTLGARGVRIERRGEPDIEVGCPEETVKADPTGVGDAFRAGFLAGLAWGASLERSAQVGCMVATLVIETVGTQEYTLNRGPFVERFAKAYGQPAADEVRAHLR</sequence>
<dbReference type="PANTHER" id="PTHR43320">
    <property type="entry name" value="SUGAR KINASE"/>
    <property type="match status" value="1"/>
</dbReference>
<evidence type="ECO:0000313" key="6">
    <source>
        <dbReference type="Proteomes" id="UP000295345"/>
    </source>
</evidence>
<reference evidence="5 6" key="1">
    <citation type="submission" date="2019-03" db="EMBL/GenBank/DDBJ databases">
        <title>Draft genome sequences of novel Actinobacteria.</title>
        <authorList>
            <person name="Sahin N."/>
            <person name="Ay H."/>
            <person name="Saygin H."/>
        </authorList>
    </citation>
    <scope>NUCLEOTIDE SEQUENCE [LARGE SCALE GENOMIC DNA]</scope>
    <source>
        <strain evidence="5 6">DSM 41900</strain>
    </source>
</reference>
<dbReference type="InterPro" id="IPR052700">
    <property type="entry name" value="Carb_kinase_PfkB-like"/>
</dbReference>
<protein>
    <submittedName>
        <fullName evidence="5">Carbohydrate kinase family protein</fullName>
    </submittedName>
</protein>